<evidence type="ECO:0000256" key="2">
    <source>
        <dbReference type="ARBA" id="ARBA00009687"/>
    </source>
</evidence>
<feature type="domain" description="Helicase C-terminal" evidence="11">
    <location>
        <begin position="479"/>
        <end position="630"/>
    </location>
</feature>
<feature type="region of interest" description="Disordered" evidence="9">
    <location>
        <begin position="798"/>
        <end position="826"/>
    </location>
</feature>
<dbReference type="PROSITE" id="PS51192">
    <property type="entry name" value="HELICASE_ATP_BIND_1"/>
    <property type="match status" value="1"/>
</dbReference>
<dbReference type="Proteomes" id="UP000708148">
    <property type="component" value="Unassembled WGS sequence"/>
</dbReference>
<protein>
    <submittedName>
        <fullName evidence="13">Uncharacterized protein</fullName>
    </submittedName>
</protein>
<dbReference type="GO" id="GO:0016887">
    <property type="term" value="F:ATP hydrolysis activity"/>
    <property type="evidence" value="ECO:0007669"/>
    <property type="project" value="TreeGrafter"/>
</dbReference>
<dbReference type="EMBL" id="CAJHUC010000841">
    <property type="protein sequence ID" value="CAD7698507.1"/>
    <property type="molecule type" value="Genomic_DNA"/>
</dbReference>
<keyword evidence="7" id="KW-0156">Chromatin regulator</keyword>
<evidence type="ECO:0000259" key="12">
    <source>
        <dbReference type="PROSITE" id="PS51293"/>
    </source>
</evidence>
<keyword evidence="14" id="KW-1185">Reference proteome</keyword>
<dbReference type="InterPro" id="IPR044754">
    <property type="entry name" value="Isw1/2_DEXHc"/>
</dbReference>
<dbReference type="GO" id="GO:0031010">
    <property type="term" value="C:ISWI-type complex"/>
    <property type="evidence" value="ECO:0007669"/>
    <property type="project" value="UniProtKB-ARBA"/>
</dbReference>
<dbReference type="SMART" id="SM00490">
    <property type="entry name" value="HELICc"/>
    <property type="match status" value="1"/>
</dbReference>
<organism evidence="13 14">
    <name type="scientific">Ostreobium quekettii</name>
    <dbReference type="NCBI Taxonomy" id="121088"/>
    <lineage>
        <taxon>Eukaryota</taxon>
        <taxon>Viridiplantae</taxon>
        <taxon>Chlorophyta</taxon>
        <taxon>core chlorophytes</taxon>
        <taxon>Ulvophyceae</taxon>
        <taxon>TCBD clade</taxon>
        <taxon>Bryopsidales</taxon>
        <taxon>Ostreobineae</taxon>
        <taxon>Ostreobiaceae</taxon>
        <taxon>Ostreobium</taxon>
    </lineage>
</organism>
<dbReference type="SMART" id="SM00487">
    <property type="entry name" value="DEXDc"/>
    <property type="match status" value="1"/>
</dbReference>
<dbReference type="Pfam" id="PF09111">
    <property type="entry name" value="SLIDE"/>
    <property type="match status" value="1"/>
</dbReference>
<evidence type="ECO:0000256" key="7">
    <source>
        <dbReference type="ARBA" id="ARBA00022853"/>
    </source>
</evidence>
<dbReference type="FunFam" id="1.10.10.60:FF:000022">
    <property type="entry name" value="ISWI chromatin-remodeling complex ATPase CHR11 isoform A"/>
    <property type="match status" value="1"/>
</dbReference>
<dbReference type="GO" id="GO:0042393">
    <property type="term" value="F:histone binding"/>
    <property type="evidence" value="ECO:0007669"/>
    <property type="project" value="TreeGrafter"/>
</dbReference>
<dbReference type="FunFam" id="3.40.50.10810:FF:000101">
    <property type="entry name" value="SWI/SNF-related, matrix-associated, actin-dependent regulator of"/>
    <property type="match status" value="1"/>
</dbReference>
<dbReference type="InterPro" id="IPR017884">
    <property type="entry name" value="SANT_dom"/>
</dbReference>
<comment type="similarity">
    <text evidence="2">Belongs to the SNF2/RAD54 helicase family. ISWI subfamily.</text>
</comment>
<dbReference type="PROSITE" id="PS51293">
    <property type="entry name" value="SANT"/>
    <property type="match status" value="1"/>
</dbReference>
<dbReference type="InterPro" id="IPR014001">
    <property type="entry name" value="Helicase_ATP-bd"/>
</dbReference>
<dbReference type="SUPFAM" id="SSF46689">
    <property type="entry name" value="Homeodomain-like"/>
    <property type="match status" value="2"/>
</dbReference>
<keyword evidence="5" id="KW-0378">Hydrolase</keyword>
<dbReference type="InterPro" id="IPR009057">
    <property type="entry name" value="Homeodomain-like_sf"/>
</dbReference>
<evidence type="ECO:0000256" key="8">
    <source>
        <dbReference type="ARBA" id="ARBA00023242"/>
    </source>
</evidence>
<dbReference type="AlphaFoldDB" id="A0A8S1J4T3"/>
<feature type="region of interest" description="Disordered" evidence="9">
    <location>
        <begin position="1"/>
        <end position="63"/>
    </location>
</feature>
<dbReference type="Gene3D" id="1.10.10.60">
    <property type="entry name" value="Homeodomain-like"/>
    <property type="match status" value="2"/>
</dbReference>
<dbReference type="FunFam" id="3.40.50.300:FF:000082">
    <property type="entry name" value="ISWI chromatin remodeling complex ATPase ISW1"/>
    <property type="match status" value="1"/>
</dbReference>
<dbReference type="SMART" id="SM00717">
    <property type="entry name" value="SANT"/>
    <property type="match status" value="2"/>
</dbReference>
<feature type="region of interest" description="Disordered" evidence="9">
    <location>
        <begin position="1011"/>
        <end position="1059"/>
    </location>
</feature>
<dbReference type="GO" id="GO:0005524">
    <property type="term" value="F:ATP binding"/>
    <property type="evidence" value="ECO:0007669"/>
    <property type="project" value="UniProtKB-KW"/>
</dbReference>
<dbReference type="Pfam" id="PF00176">
    <property type="entry name" value="SNF2-rel_dom"/>
    <property type="match status" value="1"/>
</dbReference>
<dbReference type="PROSITE" id="PS51194">
    <property type="entry name" value="HELICASE_CTER"/>
    <property type="match status" value="1"/>
</dbReference>
<dbReference type="Pfam" id="PF09110">
    <property type="entry name" value="HAND"/>
    <property type="match status" value="1"/>
</dbReference>
<feature type="domain" description="Helicase ATP-binding" evidence="10">
    <location>
        <begin position="184"/>
        <end position="349"/>
    </location>
</feature>
<keyword evidence="6" id="KW-0067">ATP-binding</keyword>
<evidence type="ECO:0000256" key="4">
    <source>
        <dbReference type="ARBA" id="ARBA00022741"/>
    </source>
</evidence>
<dbReference type="InterPro" id="IPR001650">
    <property type="entry name" value="Helicase_C-like"/>
</dbReference>
<proteinExistence type="inferred from homology"/>
<feature type="compositionally biased region" description="Acidic residues" evidence="9">
    <location>
        <begin position="23"/>
        <end position="52"/>
    </location>
</feature>
<dbReference type="InterPro" id="IPR049730">
    <property type="entry name" value="SNF2/RAD54-like_C"/>
</dbReference>
<dbReference type="GO" id="GO:0003677">
    <property type="term" value="F:DNA binding"/>
    <property type="evidence" value="ECO:0007669"/>
    <property type="project" value="InterPro"/>
</dbReference>
<keyword evidence="4" id="KW-0547">Nucleotide-binding</keyword>
<dbReference type="InterPro" id="IPR000330">
    <property type="entry name" value="SNF2_N"/>
</dbReference>
<evidence type="ECO:0000313" key="13">
    <source>
        <dbReference type="EMBL" id="CAD7698507.1"/>
    </source>
</evidence>
<dbReference type="Gene3D" id="3.40.50.300">
    <property type="entry name" value="P-loop containing nucleotide triphosphate hydrolases"/>
    <property type="match status" value="1"/>
</dbReference>
<dbReference type="CDD" id="cd00167">
    <property type="entry name" value="SANT"/>
    <property type="match status" value="2"/>
</dbReference>
<feature type="region of interest" description="Disordered" evidence="9">
    <location>
        <begin position="735"/>
        <end position="765"/>
    </location>
</feature>
<evidence type="ECO:0000256" key="6">
    <source>
        <dbReference type="ARBA" id="ARBA00022840"/>
    </source>
</evidence>
<dbReference type="PANTHER" id="PTHR45623">
    <property type="entry name" value="CHROMODOMAIN-HELICASE-DNA-BINDING PROTEIN 3-RELATED-RELATED"/>
    <property type="match status" value="1"/>
</dbReference>
<evidence type="ECO:0000256" key="1">
    <source>
        <dbReference type="ARBA" id="ARBA00004123"/>
    </source>
</evidence>
<evidence type="ECO:0000256" key="9">
    <source>
        <dbReference type="SAM" id="MobiDB-lite"/>
    </source>
</evidence>
<comment type="caution">
    <text evidence="13">The sequence shown here is derived from an EMBL/GenBank/DDBJ whole genome shotgun (WGS) entry which is preliminary data.</text>
</comment>
<dbReference type="SUPFAM" id="SSF101224">
    <property type="entry name" value="HAND domain of the nucleosome remodeling ATPase ISWI"/>
    <property type="match status" value="1"/>
</dbReference>
<evidence type="ECO:0000259" key="11">
    <source>
        <dbReference type="PROSITE" id="PS51194"/>
    </source>
</evidence>
<dbReference type="InterPro" id="IPR001005">
    <property type="entry name" value="SANT/Myb"/>
</dbReference>
<dbReference type="InterPro" id="IPR015195">
    <property type="entry name" value="SLIDE"/>
</dbReference>
<dbReference type="InterPro" id="IPR038718">
    <property type="entry name" value="SNF2-like_sf"/>
</dbReference>
<dbReference type="InterPro" id="IPR036306">
    <property type="entry name" value="ISWI_HAND-dom_sf"/>
</dbReference>
<evidence type="ECO:0000256" key="5">
    <source>
        <dbReference type="ARBA" id="ARBA00022801"/>
    </source>
</evidence>
<dbReference type="OrthoDB" id="5857104at2759"/>
<feature type="domain" description="SANT" evidence="12">
    <location>
        <begin position="839"/>
        <end position="891"/>
    </location>
</feature>
<dbReference type="CDD" id="cd18793">
    <property type="entry name" value="SF2_C_SNF"/>
    <property type="match status" value="1"/>
</dbReference>
<dbReference type="CDD" id="cd17997">
    <property type="entry name" value="DEXHc_SMARCA1_SMARCA5"/>
    <property type="match status" value="1"/>
</dbReference>
<accession>A0A8S1J4T3</accession>
<dbReference type="Gene3D" id="1.20.5.1190">
    <property type="entry name" value="iswi atpase"/>
    <property type="match status" value="1"/>
</dbReference>
<dbReference type="Pfam" id="PF00271">
    <property type="entry name" value="Helicase_C"/>
    <property type="match status" value="1"/>
</dbReference>
<comment type="subcellular location">
    <subcellularLocation>
        <location evidence="1">Nucleus</location>
    </subcellularLocation>
</comment>
<evidence type="ECO:0000256" key="3">
    <source>
        <dbReference type="ARBA" id="ARBA00022553"/>
    </source>
</evidence>
<dbReference type="Gene3D" id="3.40.50.10810">
    <property type="entry name" value="Tandem AAA-ATPase domain"/>
    <property type="match status" value="1"/>
</dbReference>
<sequence>MSRDGDYIPDEDFEEVNRTGSLEETEATPVEEEYESADAESQDGELDEDEEVVSPSKREIARQERERLRLHERQKREALEALRREQNEDVVEGESARSSRRLNYLLKQAEIFQHFAPQAVGRRTGARGQGRLQSRCTEELEDKELLQDEEDGGEAAGHRLLAQPASIKGGKMRDYQLQGLNWLIHLYQNGINGILADEMGLGKTLQTISLLGYLNEFRGITGPHLVIVPKSTLHNWINEFKRWCPMINAVKFHGNQDQRAEQRRELLQPGRFDVCVTSYEMVIKEKGHLRRFHWRYIIIDEAHRIKNENSLLSKVVRLLRTNYRLLITGTPLQNNLHELWALLNFLLPEVFASAERFEEWFNLEEGGKEKEAEVVQQLHKVLRPFLLRRVKSDVERGLPPKKEAILKIGMSAMQRKWYAAILQKDIGAINGGADRSRLLNIVMQLRKCCNHPYLFQGAEPGPPFTTDEHLIETSGKMVLLDKLLVKLKARNSRVLIFSQMTRALDILEDYCLFRGHAYCRIDGSTSGDEREAAIDDFNREGSEKFVFLLSTRAGGLGINLATADVVILYDSDWNPQMDLQAMDRAHRIGQKKEVQVLRFCIENSIEEKVIEKAYKKLRLDALVIQQGRLTETNKNKVSKEDLLSMVRYGAELVFKSDAAAITEADIDAIIAKGEKDTKELNEKMSEFTENAMKFTLDGGLSVYDYKTQEEAEKASGDIDLKHLIGENWIDPPKRDRKRVLNYSENNQGRSRADRPTGPRLPKMPNLQDFQFFDVPRLTELLEKENSYELFKYRQRQKEEHAAGQGASEGTLQSLLAPGPDDPQPLSPEEVAEKERLLQEGFTNWNRRDFNAFVRACEKYGRRDVASVAQEIEGKTPEEVKEYAKVFWKRVEELNDWERIVKNVERGEYKIKRQRNIMKALVAKLDRYKNPWLELKIPYGGGKGKVFTEEEDRFLVCMVNKCGYGAWDALKAELRKCWRFRFDWFFKSRTPQELARRVDTLIRMIEKENEEIEAEEREERKKVGGKRAGGSSSKVHDSAASSKKRRAPSSRGGISAKKQK</sequence>
<evidence type="ECO:0000313" key="14">
    <source>
        <dbReference type="Proteomes" id="UP000708148"/>
    </source>
</evidence>
<dbReference type="GO" id="GO:0140658">
    <property type="term" value="F:ATP-dependent chromatin remodeler activity"/>
    <property type="evidence" value="ECO:0007669"/>
    <property type="project" value="TreeGrafter"/>
</dbReference>
<keyword evidence="8" id="KW-0539">Nucleus</keyword>
<evidence type="ECO:0000259" key="10">
    <source>
        <dbReference type="PROSITE" id="PS51192"/>
    </source>
</evidence>
<name>A0A8S1J4T3_9CHLO</name>
<keyword evidence="3" id="KW-0597">Phosphoprotein</keyword>
<dbReference type="Gene3D" id="1.10.1040.30">
    <property type="entry name" value="ISWI, HAND domain"/>
    <property type="match status" value="1"/>
</dbReference>
<reference evidence="13" key="1">
    <citation type="submission" date="2020-12" db="EMBL/GenBank/DDBJ databases">
        <authorList>
            <person name="Iha C."/>
        </authorList>
    </citation>
    <scope>NUCLEOTIDE SEQUENCE</scope>
</reference>
<gene>
    <name evidence="13" type="ORF">OSTQU699_LOCUS3868</name>
</gene>
<dbReference type="SUPFAM" id="SSF52540">
    <property type="entry name" value="P-loop containing nucleoside triphosphate hydrolases"/>
    <property type="match status" value="2"/>
</dbReference>
<dbReference type="GO" id="GO:0034728">
    <property type="term" value="P:nucleosome organization"/>
    <property type="evidence" value="ECO:0007669"/>
    <property type="project" value="TreeGrafter"/>
</dbReference>
<dbReference type="InterPro" id="IPR027417">
    <property type="entry name" value="P-loop_NTPase"/>
</dbReference>
<dbReference type="GO" id="GO:0031491">
    <property type="term" value="F:nucleosome binding"/>
    <property type="evidence" value="ECO:0007669"/>
    <property type="project" value="InterPro"/>
</dbReference>
<dbReference type="InterPro" id="IPR015194">
    <property type="entry name" value="ISWI_HAND-dom"/>
</dbReference>
<dbReference type="PANTHER" id="PTHR45623:SF49">
    <property type="entry name" value="SWI_SNF-RELATED MATRIX-ASSOCIATED ACTIN-DEPENDENT REGULATOR OF CHROMATIN SUBFAMILY A MEMBER 5"/>
    <property type="match status" value="1"/>
</dbReference>